<evidence type="ECO:0000313" key="1">
    <source>
        <dbReference type="EMBL" id="KKL09735.1"/>
    </source>
</evidence>
<feature type="non-terminal residue" evidence="1">
    <location>
        <position position="1"/>
    </location>
</feature>
<accession>A0A0F9AK53</accession>
<dbReference type="AlphaFoldDB" id="A0A0F9AK53"/>
<dbReference type="EMBL" id="LAZR01042348">
    <property type="protein sequence ID" value="KKL09735.1"/>
    <property type="molecule type" value="Genomic_DNA"/>
</dbReference>
<proteinExistence type="predicted"/>
<protein>
    <submittedName>
        <fullName evidence="1">Uncharacterized protein</fullName>
    </submittedName>
</protein>
<organism evidence="1">
    <name type="scientific">marine sediment metagenome</name>
    <dbReference type="NCBI Taxonomy" id="412755"/>
    <lineage>
        <taxon>unclassified sequences</taxon>
        <taxon>metagenomes</taxon>
        <taxon>ecological metagenomes</taxon>
    </lineage>
</organism>
<gene>
    <name evidence="1" type="ORF">LCGC14_2562880</name>
</gene>
<name>A0A0F9AK53_9ZZZZ</name>
<comment type="caution">
    <text evidence="1">The sequence shown here is derived from an EMBL/GenBank/DDBJ whole genome shotgun (WGS) entry which is preliminary data.</text>
</comment>
<sequence length="28" mass="3350">SSWFEFLKAEKLDAKQFKEWCRAEMGAI</sequence>
<reference evidence="1" key="1">
    <citation type="journal article" date="2015" name="Nature">
        <title>Complex archaea that bridge the gap between prokaryotes and eukaryotes.</title>
        <authorList>
            <person name="Spang A."/>
            <person name="Saw J.H."/>
            <person name="Jorgensen S.L."/>
            <person name="Zaremba-Niedzwiedzka K."/>
            <person name="Martijn J."/>
            <person name="Lind A.E."/>
            <person name="van Eijk R."/>
            <person name="Schleper C."/>
            <person name="Guy L."/>
            <person name="Ettema T.J."/>
        </authorList>
    </citation>
    <scope>NUCLEOTIDE SEQUENCE</scope>
</reference>